<dbReference type="Gene3D" id="3.40.50.150">
    <property type="entry name" value="Vaccinia Virus protein VP39"/>
    <property type="match status" value="1"/>
</dbReference>
<accession>A0A1C1YV03</accession>
<dbReference type="STRING" id="1480615.AWJ14_16010"/>
<dbReference type="EMBL" id="LQZT01000019">
    <property type="protein sequence ID" value="OCW57279.1"/>
    <property type="molecule type" value="Genomic_DNA"/>
</dbReference>
<dbReference type="CDD" id="cd02440">
    <property type="entry name" value="AdoMet_MTases"/>
    <property type="match status" value="1"/>
</dbReference>
<proteinExistence type="predicted"/>
<dbReference type="Pfam" id="PF13649">
    <property type="entry name" value="Methyltransf_25"/>
    <property type="match status" value="1"/>
</dbReference>
<reference evidence="3 4" key="1">
    <citation type="submission" date="2015-12" db="EMBL/GenBank/DDBJ databases">
        <authorList>
            <person name="Shamseldin A."/>
            <person name="Moawad H."/>
            <person name="Abd El-Rahim W.M."/>
            <person name="Sadowsky M.J."/>
        </authorList>
    </citation>
    <scope>NUCLEOTIDE SEQUENCE [LARGE SCALE GENOMIC DNA]</scope>
    <source>
        <strain evidence="3 4">JC234</strain>
    </source>
</reference>
<dbReference type="InterPro" id="IPR029063">
    <property type="entry name" value="SAM-dependent_MTases_sf"/>
</dbReference>
<gene>
    <name evidence="3" type="ORF">AWJ14_16010</name>
</gene>
<name>A0A1C1YV03_9HYPH</name>
<keyword evidence="1 3" id="KW-0808">Transferase</keyword>
<evidence type="ECO:0000313" key="4">
    <source>
        <dbReference type="Proteomes" id="UP000094795"/>
    </source>
</evidence>
<evidence type="ECO:0000259" key="2">
    <source>
        <dbReference type="Pfam" id="PF13649"/>
    </source>
</evidence>
<comment type="caution">
    <text evidence="3">The sequence shown here is derived from an EMBL/GenBank/DDBJ whole genome shotgun (WGS) entry which is preliminary data.</text>
</comment>
<dbReference type="PANTHER" id="PTHR43861">
    <property type="entry name" value="TRANS-ACONITATE 2-METHYLTRANSFERASE-RELATED"/>
    <property type="match status" value="1"/>
</dbReference>
<dbReference type="PANTHER" id="PTHR43861:SF3">
    <property type="entry name" value="PUTATIVE (AFU_ORTHOLOGUE AFUA_2G14390)-RELATED"/>
    <property type="match status" value="1"/>
</dbReference>
<dbReference type="Proteomes" id="UP000094795">
    <property type="component" value="Unassembled WGS sequence"/>
</dbReference>
<dbReference type="AlphaFoldDB" id="A0A1C1YV03"/>
<sequence>MWDRKYDRADYVYGTAPSRFLLEQAQWLTPGLRALSLADGEGRNSVFLAQQGLDVTAVDSSGVALAKARRLAGARSVPVTFIHADLREWDWQPESYDLVVAIFIQFAEPALRDRIFKGMRRTLKPGGVLLLHGYTPRQLDFGTGGPSDAALLYTVEMLAEAFDGMAIERLEAYEAEIDEGIGHSGRSALIDLVARKPVG</sequence>
<keyword evidence="4" id="KW-1185">Reference proteome</keyword>
<dbReference type="InterPro" id="IPR041698">
    <property type="entry name" value="Methyltransf_25"/>
</dbReference>
<evidence type="ECO:0000256" key="1">
    <source>
        <dbReference type="ARBA" id="ARBA00022679"/>
    </source>
</evidence>
<organism evidence="3 4">
    <name type="scientific">Hoeflea olei</name>
    <dbReference type="NCBI Taxonomy" id="1480615"/>
    <lineage>
        <taxon>Bacteria</taxon>
        <taxon>Pseudomonadati</taxon>
        <taxon>Pseudomonadota</taxon>
        <taxon>Alphaproteobacteria</taxon>
        <taxon>Hyphomicrobiales</taxon>
        <taxon>Rhizobiaceae</taxon>
        <taxon>Hoeflea</taxon>
    </lineage>
</organism>
<dbReference type="GO" id="GO:0008168">
    <property type="term" value="F:methyltransferase activity"/>
    <property type="evidence" value="ECO:0007669"/>
    <property type="project" value="UniProtKB-KW"/>
</dbReference>
<dbReference type="GO" id="GO:0032259">
    <property type="term" value="P:methylation"/>
    <property type="evidence" value="ECO:0007669"/>
    <property type="project" value="UniProtKB-KW"/>
</dbReference>
<keyword evidence="3" id="KW-0489">Methyltransferase</keyword>
<feature type="domain" description="Methyltransferase" evidence="2">
    <location>
        <begin position="35"/>
        <end position="127"/>
    </location>
</feature>
<protein>
    <submittedName>
        <fullName evidence="3">SAM-dependent methyltransferase</fullName>
    </submittedName>
</protein>
<evidence type="ECO:0000313" key="3">
    <source>
        <dbReference type="EMBL" id="OCW57279.1"/>
    </source>
</evidence>
<dbReference type="SUPFAM" id="SSF53335">
    <property type="entry name" value="S-adenosyl-L-methionine-dependent methyltransferases"/>
    <property type="match status" value="1"/>
</dbReference>
<dbReference type="OrthoDB" id="9786503at2"/>